<evidence type="ECO:0000313" key="7">
    <source>
        <dbReference type="Proteomes" id="UP000035579"/>
    </source>
</evidence>
<reference evidence="5 7" key="1">
    <citation type="submission" date="2015-05" db="EMBL/GenBank/DDBJ databases">
        <title>Genome assembly of Archangium gephyra DSM 2261.</title>
        <authorList>
            <person name="Sharma G."/>
            <person name="Subramanian S."/>
        </authorList>
    </citation>
    <scope>NUCLEOTIDE SEQUENCE [LARGE SCALE GENOMIC DNA]</scope>
    <source>
        <strain evidence="5 7">DSM 2261</strain>
    </source>
</reference>
<comment type="similarity">
    <text evidence="1 2">Belongs to the small heat shock protein (HSP20) family.</text>
</comment>
<dbReference type="EMBL" id="CP011509">
    <property type="protein sequence ID" value="AKI99873.1"/>
    <property type="molecule type" value="Genomic_DNA"/>
</dbReference>
<reference evidence="6 8" key="2">
    <citation type="submission" date="2018-08" db="EMBL/GenBank/DDBJ databases">
        <title>Genomic Encyclopedia of Archaeal and Bacterial Type Strains, Phase II (KMG-II): from individual species to whole genera.</title>
        <authorList>
            <person name="Goeker M."/>
        </authorList>
    </citation>
    <scope>NUCLEOTIDE SEQUENCE [LARGE SCALE GENOMIC DNA]</scope>
    <source>
        <strain evidence="6 8">DSM 2261</strain>
    </source>
</reference>
<feature type="domain" description="SHSP" evidence="4">
    <location>
        <begin position="20"/>
        <end position="126"/>
    </location>
</feature>
<dbReference type="PROSITE" id="PS01031">
    <property type="entry name" value="SHSP"/>
    <property type="match status" value="2"/>
</dbReference>
<dbReference type="CDD" id="cd06464">
    <property type="entry name" value="ACD_sHsps-like"/>
    <property type="match status" value="2"/>
</dbReference>
<dbReference type="KEGG" id="age:AA314_01500"/>
<evidence type="ECO:0000313" key="5">
    <source>
        <dbReference type="EMBL" id="AKI99873.1"/>
    </source>
</evidence>
<dbReference type="Proteomes" id="UP000256345">
    <property type="component" value="Unassembled WGS sequence"/>
</dbReference>
<dbReference type="InterPro" id="IPR008978">
    <property type="entry name" value="HSP20-like_chaperone"/>
</dbReference>
<proteinExistence type="inferred from homology"/>
<dbReference type="EMBL" id="QUMU01000004">
    <property type="protein sequence ID" value="REG33413.1"/>
    <property type="molecule type" value="Genomic_DNA"/>
</dbReference>
<keyword evidence="8" id="KW-1185">Reference proteome</keyword>
<dbReference type="Proteomes" id="UP000035579">
    <property type="component" value="Chromosome"/>
</dbReference>
<evidence type="ECO:0000259" key="4">
    <source>
        <dbReference type="PROSITE" id="PS01031"/>
    </source>
</evidence>
<evidence type="ECO:0000256" key="3">
    <source>
        <dbReference type="SAM" id="MobiDB-lite"/>
    </source>
</evidence>
<evidence type="ECO:0000256" key="2">
    <source>
        <dbReference type="RuleBase" id="RU003616"/>
    </source>
</evidence>
<dbReference type="PANTHER" id="PTHR11527">
    <property type="entry name" value="HEAT-SHOCK PROTEIN 20 FAMILY MEMBER"/>
    <property type="match status" value="1"/>
</dbReference>
<evidence type="ECO:0000256" key="1">
    <source>
        <dbReference type="PROSITE-ProRule" id="PRU00285"/>
    </source>
</evidence>
<evidence type="ECO:0000313" key="8">
    <source>
        <dbReference type="Proteomes" id="UP000256345"/>
    </source>
</evidence>
<dbReference type="Pfam" id="PF00011">
    <property type="entry name" value="HSP20"/>
    <property type="match status" value="2"/>
</dbReference>
<keyword evidence="5" id="KW-0346">Stress response</keyword>
<dbReference type="InterPro" id="IPR002068">
    <property type="entry name" value="A-crystallin/Hsp20_dom"/>
</dbReference>
<feature type="region of interest" description="Disordered" evidence="3">
    <location>
        <begin position="225"/>
        <end position="248"/>
    </location>
</feature>
<gene>
    <name evidence="5" type="ORF">AA314_01500</name>
    <name evidence="6" type="ORF">ATI61_104704</name>
</gene>
<dbReference type="AlphaFoldDB" id="A0AAC8Q3L6"/>
<name>A0AAC8Q3L6_9BACT</name>
<dbReference type="InterPro" id="IPR031107">
    <property type="entry name" value="Small_HSP"/>
</dbReference>
<accession>A0AAC8Q3L6</accession>
<evidence type="ECO:0000313" key="6">
    <source>
        <dbReference type="EMBL" id="REG33413.1"/>
    </source>
</evidence>
<organism evidence="5 7">
    <name type="scientific">Archangium gephyra</name>
    <dbReference type="NCBI Taxonomy" id="48"/>
    <lineage>
        <taxon>Bacteria</taxon>
        <taxon>Pseudomonadati</taxon>
        <taxon>Myxococcota</taxon>
        <taxon>Myxococcia</taxon>
        <taxon>Myxococcales</taxon>
        <taxon>Cystobacterineae</taxon>
        <taxon>Archangiaceae</taxon>
        <taxon>Archangium</taxon>
    </lineage>
</organism>
<feature type="domain" description="SHSP" evidence="4">
    <location>
        <begin position="128"/>
        <end position="241"/>
    </location>
</feature>
<dbReference type="Gene3D" id="2.60.40.790">
    <property type="match status" value="2"/>
</dbReference>
<dbReference type="RefSeq" id="WP_053066193.1">
    <property type="nucleotide sequence ID" value="NZ_CP011509.1"/>
</dbReference>
<protein>
    <submittedName>
        <fullName evidence="6">HSP20 family molecular chaperone IbpA</fullName>
    </submittedName>
    <submittedName>
        <fullName evidence="5">Heat shock protein, Hsp20 family</fullName>
    </submittedName>
</protein>
<dbReference type="SUPFAM" id="SSF49764">
    <property type="entry name" value="HSP20-like chaperones"/>
    <property type="match status" value="2"/>
</dbReference>
<sequence>MPESIDLSSWRTGADVHEVEWREGRWAPATDVSESADQLLFEVELPGLVQKDIELTFAGTHLVLEGVRHPPAVEGRLLVAERQFGPFKRELLLPRELAHEPEAGYRDGVLTIRFAKRGRMEGMDTESVPAQGQWPPIDVLDTGHGLMLLADLPGVAQAAIDVRFEGRTLTLRGRREVETARRRYFQSGRRAGQFFRSILLPEGMDGDRIEASFKEGVLSVELPASGATSRPRKMLGRPSRSPSKAEDPLQQLRGELEELREQHQSLRNEVDGFWLALGCGLRIAQLPLHQHLPVEVSLRDGEPAVQRQVMEAVRRFVEFAGFEVWREYPSESGPFLERWQVRTRRKESQLELQQRVLRMQETLELARWGATQEREPRPEDFQNAGHQQLPGEAAEAWVETVFTLAQALRTAAAGASLLLGTLSLEKQEMALVLRALGEEELASRLRSWAAAD</sequence>